<dbReference type="PANTHER" id="PTHR12110:SF21">
    <property type="entry name" value="XYLOSE ISOMERASE-LIKE TIM BARREL DOMAIN-CONTAINING PROTEIN"/>
    <property type="match status" value="1"/>
</dbReference>
<evidence type="ECO:0000259" key="1">
    <source>
        <dbReference type="Pfam" id="PF01261"/>
    </source>
</evidence>
<feature type="domain" description="Xylose isomerase-like TIM barrel" evidence="1">
    <location>
        <begin position="26"/>
        <end position="262"/>
    </location>
</feature>
<evidence type="ECO:0000313" key="2">
    <source>
        <dbReference type="EMBL" id="ADV81078.1"/>
    </source>
</evidence>
<dbReference type="PANTHER" id="PTHR12110">
    <property type="entry name" value="HYDROXYPYRUVATE ISOMERASE"/>
    <property type="match status" value="1"/>
</dbReference>
<name>E8V0L5_TERSS</name>
<dbReference type="GO" id="GO:0016853">
    <property type="term" value="F:isomerase activity"/>
    <property type="evidence" value="ECO:0007669"/>
    <property type="project" value="UniProtKB-KW"/>
</dbReference>
<keyword evidence="2" id="KW-0413">Isomerase</keyword>
<dbReference type="InterPro" id="IPR036237">
    <property type="entry name" value="Xyl_isomerase-like_sf"/>
</dbReference>
<gene>
    <name evidence="2" type="ordered locus">AciPR4_0240</name>
</gene>
<accession>E8V0L5</accession>
<dbReference type="EMBL" id="CP002467">
    <property type="protein sequence ID" value="ADV81078.1"/>
    <property type="molecule type" value="Genomic_DNA"/>
</dbReference>
<keyword evidence="3" id="KW-1185">Reference proteome</keyword>
<dbReference type="InterPro" id="IPR050312">
    <property type="entry name" value="IolE/XylAMocC-like"/>
</dbReference>
<dbReference type="Pfam" id="PF01261">
    <property type="entry name" value="AP_endonuc_2"/>
    <property type="match status" value="1"/>
</dbReference>
<sequence>MFKMGMKQAVSSYVFLLQRLHVGHLDAMVASGAQTIEIFAARHHFDYTDRGGVKEIASWFRSNDVRATLHQPIFDANTGEWSRHHQPALNLIDVEKSRRINAMDEVKRALEAAEQIPFESIVLNLGTSNDTWSERTLDLSLTAIEHIKAFAHPLGVKTLVETSPHEVATPDHLLEILRVGHFDTVGVCLDTGHMNLPGRGGVEAAFAILGDRVKEVHLNDNHGEKDEHCWPGEGTIDWKLVTAGIAAITNPPICVLEIAYEPELTSAEVTKLATKAFETLNK</sequence>
<dbReference type="HOGENOM" id="CLU_050006_7_2_0"/>
<dbReference type="Proteomes" id="UP000006844">
    <property type="component" value="Chromosome"/>
</dbReference>
<dbReference type="STRING" id="401053.AciPR4_0240"/>
<dbReference type="AlphaFoldDB" id="E8V0L5"/>
<dbReference type="KEGG" id="tsa:AciPR4_0240"/>
<organism evidence="2 3">
    <name type="scientific">Terriglobus saanensis (strain ATCC BAA-1853 / DSM 23119 / SP1PR4)</name>
    <dbReference type="NCBI Taxonomy" id="401053"/>
    <lineage>
        <taxon>Bacteria</taxon>
        <taxon>Pseudomonadati</taxon>
        <taxon>Acidobacteriota</taxon>
        <taxon>Terriglobia</taxon>
        <taxon>Terriglobales</taxon>
        <taxon>Acidobacteriaceae</taxon>
        <taxon>Terriglobus</taxon>
    </lineage>
</organism>
<dbReference type="InterPro" id="IPR013022">
    <property type="entry name" value="Xyl_isomerase-like_TIM-brl"/>
</dbReference>
<dbReference type="Gene3D" id="3.20.20.150">
    <property type="entry name" value="Divalent-metal-dependent TIM barrel enzymes"/>
    <property type="match status" value="1"/>
</dbReference>
<dbReference type="eggNOG" id="COG1082">
    <property type="taxonomic scope" value="Bacteria"/>
</dbReference>
<evidence type="ECO:0000313" key="3">
    <source>
        <dbReference type="Proteomes" id="UP000006844"/>
    </source>
</evidence>
<protein>
    <submittedName>
        <fullName evidence="2">Xylose isomerase domain-containing protein TIM barrel</fullName>
    </submittedName>
</protein>
<dbReference type="SUPFAM" id="SSF51658">
    <property type="entry name" value="Xylose isomerase-like"/>
    <property type="match status" value="1"/>
</dbReference>
<reference evidence="2 3" key="1">
    <citation type="journal article" date="2012" name="Stand. Genomic Sci.">
        <title>Complete genome sequence of Terriglobus saanensis type strain SP1PR4(T), an Acidobacteria from tundra soil.</title>
        <authorList>
            <person name="Rawat S.R."/>
            <person name="Mannisto M.K."/>
            <person name="Starovoytov V."/>
            <person name="Goodwin L."/>
            <person name="Nolan M."/>
            <person name="Hauser L."/>
            <person name="Land M."/>
            <person name="Davenport K.W."/>
            <person name="Woyke T."/>
            <person name="Haggblom M.M."/>
        </authorList>
    </citation>
    <scope>NUCLEOTIDE SEQUENCE</scope>
    <source>
        <strain evidence="3">ATCC BAA-1853 / DSM 23119 / SP1PR4</strain>
    </source>
</reference>
<proteinExistence type="predicted"/>